<keyword evidence="4" id="KW-0233">DNA recombination</keyword>
<dbReference type="Gene3D" id="1.10.443.10">
    <property type="entry name" value="Intergrase catalytic core"/>
    <property type="match status" value="1"/>
</dbReference>
<dbReference type="PANTHER" id="PTHR30349">
    <property type="entry name" value="PHAGE INTEGRASE-RELATED"/>
    <property type="match status" value="1"/>
</dbReference>
<dbReference type="InterPro" id="IPR011010">
    <property type="entry name" value="DNA_brk_join_enz"/>
</dbReference>
<proteinExistence type="inferred from homology"/>
<reference evidence="8 9" key="1">
    <citation type="submission" date="2021-05" db="EMBL/GenBank/DDBJ databases">
        <title>Staphylococcus fleurettii isolated from lake water in First Nation community in Manitoba, Canada.</title>
        <authorList>
            <person name="Bashar S."/>
            <person name="Murdock A."/>
            <person name="Patidar R."/>
            <person name="Golding G."/>
            <person name="Farenhorst A."/>
            <person name="Kumar A."/>
        </authorList>
    </citation>
    <scope>NUCLEOTIDE SEQUENCE [LARGE SCALE GENOMIC DNA]</scope>
    <source>
        <strain evidence="8 9">SF002</strain>
    </source>
</reference>
<evidence type="ECO:0000256" key="2">
    <source>
        <dbReference type="ARBA" id="ARBA00022908"/>
    </source>
</evidence>
<evidence type="ECO:0000256" key="1">
    <source>
        <dbReference type="ARBA" id="ARBA00008857"/>
    </source>
</evidence>
<dbReference type="PROSITE" id="PS51898">
    <property type="entry name" value="TYR_RECOMBINASE"/>
    <property type="match status" value="1"/>
</dbReference>
<dbReference type="InterPro" id="IPR002104">
    <property type="entry name" value="Integrase_catalytic"/>
</dbReference>
<sequence length="367" mass="43855">MKVQEIYLSNGYTRFMVVDDEQKPIEPILLYMKYLDSIQKSPNTQRTYCYGLRDFFLYLKLINVQYKDVKLSTLANFLTWLVNPSILNKVQHITYPRLKSEKTINLRMTTILAFYKFLFQFEYISEDITQNSYIKVKNVRSYKDFLYHINKGKALSKNILKIKEPKSVVKTIPDEVINNAFRQTKNPRDIFLLCLLYETGLRIGEVLSLYKEDITFDIANGHKLHIKNRNPHLNDARLKTGERTIFISIDLVDLFDDYMYDIIDFDNSPYMFIKLKGQNKGQKMSYYDICSLFKRISQIVDYHLYPHLFRHTHATKYFNQTKNIKSVQERLGHRHIQTTMELYLHPSEEEKREQWLKAQEAFKMEGY</sequence>
<dbReference type="PROSITE" id="PS51900">
    <property type="entry name" value="CB"/>
    <property type="match status" value="1"/>
</dbReference>
<dbReference type="EMBL" id="JAGXBM010000004">
    <property type="protein sequence ID" value="MBS3696747.1"/>
    <property type="molecule type" value="Genomic_DNA"/>
</dbReference>
<organism evidence="8 9">
    <name type="scientific">Mammaliicoccus fleurettii</name>
    <dbReference type="NCBI Taxonomy" id="150056"/>
    <lineage>
        <taxon>Bacteria</taxon>
        <taxon>Bacillati</taxon>
        <taxon>Bacillota</taxon>
        <taxon>Bacilli</taxon>
        <taxon>Bacillales</taxon>
        <taxon>Staphylococcaceae</taxon>
        <taxon>Mammaliicoccus</taxon>
    </lineage>
</organism>
<evidence type="ECO:0000259" key="7">
    <source>
        <dbReference type="PROSITE" id="PS51900"/>
    </source>
</evidence>
<keyword evidence="3 5" id="KW-0238">DNA-binding</keyword>
<dbReference type="Pfam" id="PF02899">
    <property type="entry name" value="Phage_int_SAM_1"/>
    <property type="match status" value="1"/>
</dbReference>
<keyword evidence="9" id="KW-1185">Reference proteome</keyword>
<dbReference type="InterPro" id="IPR013762">
    <property type="entry name" value="Integrase-like_cat_sf"/>
</dbReference>
<dbReference type="InterPro" id="IPR044068">
    <property type="entry name" value="CB"/>
</dbReference>
<evidence type="ECO:0000259" key="6">
    <source>
        <dbReference type="PROSITE" id="PS51898"/>
    </source>
</evidence>
<gene>
    <name evidence="8" type="ORF">JJQ58_04515</name>
</gene>
<dbReference type="Proteomes" id="UP000681586">
    <property type="component" value="Unassembled WGS sequence"/>
</dbReference>
<feature type="domain" description="Tyr recombinase" evidence="6">
    <location>
        <begin position="163"/>
        <end position="356"/>
    </location>
</feature>
<dbReference type="Pfam" id="PF00589">
    <property type="entry name" value="Phage_integrase"/>
    <property type="match status" value="1"/>
</dbReference>
<evidence type="ECO:0000313" key="8">
    <source>
        <dbReference type="EMBL" id="MBS3696747.1"/>
    </source>
</evidence>
<dbReference type="PANTHER" id="PTHR30349:SF41">
    <property type="entry name" value="INTEGRASE_RECOMBINASE PROTEIN MJ0367-RELATED"/>
    <property type="match status" value="1"/>
</dbReference>
<dbReference type="InterPro" id="IPR010998">
    <property type="entry name" value="Integrase_recombinase_N"/>
</dbReference>
<evidence type="ECO:0000256" key="5">
    <source>
        <dbReference type="PROSITE-ProRule" id="PRU01248"/>
    </source>
</evidence>
<dbReference type="SUPFAM" id="SSF56349">
    <property type="entry name" value="DNA breaking-rejoining enzymes"/>
    <property type="match status" value="1"/>
</dbReference>
<dbReference type="Gene3D" id="1.10.150.130">
    <property type="match status" value="1"/>
</dbReference>
<name>A0ABS5MLH9_9STAP</name>
<evidence type="ECO:0000313" key="9">
    <source>
        <dbReference type="Proteomes" id="UP000681586"/>
    </source>
</evidence>
<dbReference type="InterPro" id="IPR004107">
    <property type="entry name" value="Integrase_SAM-like_N"/>
</dbReference>
<comment type="similarity">
    <text evidence="1">Belongs to the 'phage' integrase family.</text>
</comment>
<comment type="caution">
    <text evidence="8">The sequence shown here is derived from an EMBL/GenBank/DDBJ whole genome shotgun (WGS) entry which is preliminary data.</text>
</comment>
<accession>A0ABS5MLH9</accession>
<protein>
    <submittedName>
        <fullName evidence="8">Tyrosine-type recombinase/integrase</fullName>
    </submittedName>
</protein>
<feature type="domain" description="Core-binding (CB)" evidence="7">
    <location>
        <begin position="25"/>
        <end position="119"/>
    </location>
</feature>
<dbReference type="InterPro" id="IPR050090">
    <property type="entry name" value="Tyrosine_recombinase_XerCD"/>
</dbReference>
<evidence type="ECO:0000256" key="3">
    <source>
        <dbReference type="ARBA" id="ARBA00023125"/>
    </source>
</evidence>
<evidence type="ECO:0000256" key="4">
    <source>
        <dbReference type="ARBA" id="ARBA00023172"/>
    </source>
</evidence>
<keyword evidence="2" id="KW-0229">DNA integration</keyword>